<gene>
    <name evidence="1" type="ORF">NPIL_586611</name>
</gene>
<dbReference type="Proteomes" id="UP000887013">
    <property type="component" value="Unassembled WGS sequence"/>
</dbReference>
<evidence type="ECO:0000313" key="2">
    <source>
        <dbReference type="Proteomes" id="UP000887013"/>
    </source>
</evidence>
<protein>
    <submittedName>
        <fullName evidence="1">Uncharacterized protein</fullName>
    </submittedName>
</protein>
<sequence>MRHRPQGTLFFSMGAWAGSVVKRYSVQEVRERSISRSSFFIHPSSPDEDGSLLLPEKFQNQCNAIPGSQCNVSYHVIVDFRHPWTCKVIKLNLNLSPLLRAPPNEMTPKTRYLSTPVLFTKEVKILFNLNCTFKK</sequence>
<accession>A0A8X6I5Y9</accession>
<comment type="caution">
    <text evidence="1">The sequence shown here is derived from an EMBL/GenBank/DDBJ whole genome shotgun (WGS) entry which is preliminary data.</text>
</comment>
<organism evidence="1 2">
    <name type="scientific">Nephila pilipes</name>
    <name type="common">Giant wood spider</name>
    <name type="synonym">Nephila maculata</name>
    <dbReference type="NCBI Taxonomy" id="299642"/>
    <lineage>
        <taxon>Eukaryota</taxon>
        <taxon>Metazoa</taxon>
        <taxon>Ecdysozoa</taxon>
        <taxon>Arthropoda</taxon>
        <taxon>Chelicerata</taxon>
        <taxon>Arachnida</taxon>
        <taxon>Araneae</taxon>
        <taxon>Araneomorphae</taxon>
        <taxon>Entelegynae</taxon>
        <taxon>Araneoidea</taxon>
        <taxon>Nephilidae</taxon>
        <taxon>Nephila</taxon>
    </lineage>
</organism>
<name>A0A8X6I5Y9_NEPPI</name>
<dbReference type="AlphaFoldDB" id="A0A8X6I5Y9"/>
<keyword evidence="2" id="KW-1185">Reference proteome</keyword>
<evidence type="ECO:0000313" key="1">
    <source>
        <dbReference type="EMBL" id="GFS29406.1"/>
    </source>
</evidence>
<reference evidence="1" key="1">
    <citation type="submission" date="2020-08" db="EMBL/GenBank/DDBJ databases">
        <title>Multicomponent nature underlies the extraordinary mechanical properties of spider dragline silk.</title>
        <authorList>
            <person name="Kono N."/>
            <person name="Nakamura H."/>
            <person name="Mori M."/>
            <person name="Yoshida Y."/>
            <person name="Ohtoshi R."/>
            <person name="Malay A.D."/>
            <person name="Moran D.A.P."/>
            <person name="Tomita M."/>
            <person name="Numata K."/>
            <person name="Arakawa K."/>
        </authorList>
    </citation>
    <scope>NUCLEOTIDE SEQUENCE</scope>
</reference>
<proteinExistence type="predicted"/>
<dbReference type="EMBL" id="BMAW01087367">
    <property type="protein sequence ID" value="GFS29406.1"/>
    <property type="molecule type" value="Genomic_DNA"/>
</dbReference>